<dbReference type="EMBL" id="JBBPBK010000005">
    <property type="protein sequence ID" value="KAK9284314.1"/>
    <property type="molecule type" value="Genomic_DNA"/>
</dbReference>
<feature type="region of interest" description="Disordered" evidence="1">
    <location>
        <begin position="922"/>
        <end position="942"/>
    </location>
</feature>
<organism evidence="2 3">
    <name type="scientific">Liquidambar formosana</name>
    <name type="common">Formosan gum</name>
    <dbReference type="NCBI Taxonomy" id="63359"/>
    <lineage>
        <taxon>Eukaryota</taxon>
        <taxon>Viridiplantae</taxon>
        <taxon>Streptophyta</taxon>
        <taxon>Embryophyta</taxon>
        <taxon>Tracheophyta</taxon>
        <taxon>Spermatophyta</taxon>
        <taxon>Magnoliopsida</taxon>
        <taxon>eudicotyledons</taxon>
        <taxon>Gunneridae</taxon>
        <taxon>Pentapetalae</taxon>
        <taxon>Saxifragales</taxon>
        <taxon>Altingiaceae</taxon>
        <taxon>Liquidambar</taxon>
    </lineage>
</organism>
<dbReference type="PANTHER" id="PTHR16199">
    <property type="entry name" value="CONDENSIN-2 COMPLEX SUBUNIT G2"/>
    <property type="match status" value="1"/>
</dbReference>
<feature type="compositionally biased region" description="Basic and acidic residues" evidence="1">
    <location>
        <begin position="99"/>
        <end position="112"/>
    </location>
</feature>
<evidence type="ECO:0008006" key="4">
    <source>
        <dbReference type="Google" id="ProtNLM"/>
    </source>
</evidence>
<dbReference type="SUPFAM" id="SSF48371">
    <property type="entry name" value="ARM repeat"/>
    <property type="match status" value="1"/>
</dbReference>
<dbReference type="InterPro" id="IPR011989">
    <property type="entry name" value="ARM-like"/>
</dbReference>
<evidence type="ECO:0000313" key="3">
    <source>
        <dbReference type="Proteomes" id="UP001415857"/>
    </source>
</evidence>
<name>A0AAP0RZJ4_LIQFO</name>
<dbReference type="InterPro" id="IPR024741">
    <property type="entry name" value="Condensin2_G2"/>
</dbReference>
<dbReference type="PANTHER" id="PTHR16199:SF4">
    <property type="entry name" value="CONDENSIN-2 COMPLEX SUBUNIT G2"/>
    <property type="match status" value="1"/>
</dbReference>
<dbReference type="InterPro" id="IPR016024">
    <property type="entry name" value="ARM-type_fold"/>
</dbReference>
<protein>
    <recommendedName>
        <fullName evidence="4">Condensin-2 complex subunit G2</fullName>
    </recommendedName>
</protein>
<feature type="compositionally biased region" description="Basic residues" evidence="1">
    <location>
        <begin position="88"/>
        <end position="98"/>
    </location>
</feature>
<evidence type="ECO:0000256" key="1">
    <source>
        <dbReference type="SAM" id="MobiDB-lite"/>
    </source>
</evidence>
<proteinExistence type="predicted"/>
<dbReference type="Pfam" id="PF12422">
    <property type="entry name" value="Condensin2nSMC"/>
    <property type="match status" value="1"/>
</dbReference>
<dbReference type="AlphaFoldDB" id="A0AAP0RZJ4"/>
<feature type="region of interest" description="Disordered" evidence="1">
    <location>
        <begin position="71"/>
        <end position="114"/>
    </location>
</feature>
<dbReference type="Gene3D" id="1.25.10.10">
    <property type="entry name" value="Leucine-rich Repeat Variant"/>
    <property type="match status" value="1"/>
</dbReference>
<dbReference type="GO" id="GO:0000070">
    <property type="term" value="P:mitotic sister chromatid segregation"/>
    <property type="evidence" value="ECO:0007669"/>
    <property type="project" value="TreeGrafter"/>
</dbReference>
<dbReference type="GO" id="GO:0005634">
    <property type="term" value="C:nucleus"/>
    <property type="evidence" value="ECO:0007669"/>
    <property type="project" value="InterPro"/>
</dbReference>
<sequence length="1267" mass="141408">MEKRLRSSLQTSAEAFLSTATKLGLKSAKPSLKTLIHSINPSSNHSSSLPLSLHHSISHSITSFLNLREASTTTTTKPTKSPCSPPAKRLRRSSRHPKTPLESKTENHESKINQESQQVLHDLQILSHIAFLCVSHPKKAFSPEDLLPAVKELHDNLILFESDSVLLSEIAGLCEEWWKEQLPGKETLISQSLPFLLSRSLTLKKKVDVHRVYVLREAFTLFDFEDESIEDLKLLLIRCVITPLYLKTEEGRRFVAFMFGLSGQLVKEASALMRAQIPFGRKSTLEAFGDIVFRAWKVAEGYSRDEIENGFLPGLIEGAIHASSGAFAASIRRVLGGFINQRTTDGVEKLLFRLTEPVIFRSLQVANSNVRQNALHLLLDMFPLEDPDATKEDKDTLLDKQFFLLEKSLMDDCPDVRAVAVEGSCRILHLFWEIIPPSTITKIITKILDDMSHDICNEVRLSVVNGIMYLLGNPQSHELLKVLLPRLGHLILDSVLSIRVSVADLLLLIRDIRTFQFNKVVGLDVLLSTLAKDQAVVAQKITRLLIPSYFPSKVTLKEACKRCVTLIKRSPVAGARFCEFALSEGASLKSLMQLVMVLISSVLSPDKLDAEQVEGLLFAAANLCNDLVIEASYKAALKELFSSEKLKCLISVATTGHAQSSIFNIVSTTSPDDVTGIFEECMGLVTNCSGLSENVERQAEVRSAHKLMLSCDWFEDMFEGLTRLLQKAALGCHVKFGTEMPKQTVPHAKHKKVKSSAKISAKWKQVSRKKIPNTATSIFEEVYPISAGIAWQIKDLIISEDTRKAMLGSQTLELAFFSLKVISEVSIVQCMHCEYMDTSPILAYTALALHMTICNVHINGTNNHGTKMNDGLDSASSSLERTVLEQTLDHLLNCAHKLFRASDSGKSGKLISEPKQNKKIAHHCGRQKHREPQVDASSHSDEGSAFAMEKKISNTVKMLTAVFKFIVDATTMGLLHDKERCLRFASTYLQYIISNLRQHSHGQLELKEEDLQETFLFLKSSCTYAAKLVNLVLTDTSEASPCPPEASNLANNLLDLITSIEIHLGSGYAARLVAAVKPWLPDLILALGFRHIMKKISSDGTCPSASHSSQLCYPSWPSILAKIELCEISEVQLDEDDRVSEPWQFSAFKNLVEMIIHMLRGNPDVLDAVGVTLFTVTAVGLEKKDFRLVLGLIHFLCMKLVRHEHTEWGELNMMLASLQDIYPQIEREIEDLSSEDVRQKLLQARALLEPVWMCYVYETERGSTMED</sequence>
<dbReference type="GO" id="GO:0000796">
    <property type="term" value="C:condensin complex"/>
    <property type="evidence" value="ECO:0007669"/>
    <property type="project" value="TreeGrafter"/>
</dbReference>
<feature type="compositionally biased region" description="Low complexity" evidence="1">
    <location>
        <begin position="71"/>
        <end position="82"/>
    </location>
</feature>
<evidence type="ECO:0000313" key="2">
    <source>
        <dbReference type="EMBL" id="KAK9284314.1"/>
    </source>
</evidence>
<keyword evidence="3" id="KW-1185">Reference proteome</keyword>
<accession>A0AAP0RZJ4</accession>
<dbReference type="Proteomes" id="UP001415857">
    <property type="component" value="Unassembled WGS sequence"/>
</dbReference>
<comment type="caution">
    <text evidence="2">The sequence shown here is derived from an EMBL/GenBank/DDBJ whole genome shotgun (WGS) entry which is preliminary data.</text>
</comment>
<reference evidence="2 3" key="1">
    <citation type="journal article" date="2024" name="Plant J.">
        <title>Genome sequences and population genomics reveal climatic adaptation and genomic divergence between two closely related sweetgum species.</title>
        <authorList>
            <person name="Xu W.Q."/>
            <person name="Ren C.Q."/>
            <person name="Zhang X.Y."/>
            <person name="Comes H.P."/>
            <person name="Liu X.H."/>
            <person name="Li Y.G."/>
            <person name="Kettle C.J."/>
            <person name="Jalonen R."/>
            <person name="Gaisberger H."/>
            <person name="Ma Y.Z."/>
            <person name="Qiu Y.X."/>
        </authorList>
    </citation>
    <scope>NUCLEOTIDE SEQUENCE [LARGE SCALE GENOMIC DNA]</scope>
    <source>
        <strain evidence="2">Hangzhou</strain>
    </source>
</reference>
<gene>
    <name evidence="2" type="ORF">L1049_023485</name>
</gene>
<feature type="compositionally biased region" description="Basic and acidic residues" evidence="1">
    <location>
        <begin position="930"/>
        <end position="942"/>
    </location>
</feature>